<protein>
    <submittedName>
        <fullName evidence="1">Uncharacterized protein</fullName>
    </submittedName>
</protein>
<proteinExistence type="predicted"/>
<evidence type="ECO:0000313" key="2">
    <source>
        <dbReference type="Proteomes" id="UP001057402"/>
    </source>
</evidence>
<dbReference type="EMBL" id="CM042883">
    <property type="protein sequence ID" value="KAI4373159.1"/>
    <property type="molecule type" value="Genomic_DNA"/>
</dbReference>
<reference evidence="2" key="1">
    <citation type="journal article" date="2023" name="Front. Plant Sci.">
        <title>Chromosomal-level genome assembly of Melastoma candidum provides insights into trichome evolution.</title>
        <authorList>
            <person name="Zhong Y."/>
            <person name="Wu W."/>
            <person name="Sun C."/>
            <person name="Zou P."/>
            <person name="Liu Y."/>
            <person name="Dai S."/>
            <person name="Zhou R."/>
        </authorList>
    </citation>
    <scope>NUCLEOTIDE SEQUENCE [LARGE SCALE GENOMIC DNA]</scope>
</reference>
<keyword evidence="2" id="KW-1185">Reference proteome</keyword>
<gene>
    <name evidence="1" type="ORF">MLD38_011317</name>
</gene>
<accession>A0ACB9R662</accession>
<sequence>MKPGPQSRDVLHSQNTHRSSVVWELGYALNNVLKCHHHENSIKKIRSFERIYPYALIWFLTELRTENLPKLFVRPKKIVLDFQKGKAVGPVPFDFRSGEIQEENTDYVGELSVTLVDARKLSFYFYGKFYYFEKLTHIVLSLGDQVIRSKKNSLTTVIGPPVETFTRQDFHMLVANPRKQKLQIQVKDSLGFTDLTIGVAEADLGSLKDTVPTDRIVVLRGDWRVFQKGSSGEVLLRLTYKAYGEDEEDEKASFGADASDYESDSEDLNCAYAQDEKSSGTETESFMDVLAALIVSEEFQGIVASLNASSRFAEENSINGSKKASSDPNVGVPAVDSTNASEDLGGSMLLWLTVVTSIDVLIALNMDGSGFFNP</sequence>
<organism evidence="1 2">
    <name type="scientific">Melastoma candidum</name>
    <dbReference type="NCBI Taxonomy" id="119954"/>
    <lineage>
        <taxon>Eukaryota</taxon>
        <taxon>Viridiplantae</taxon>
        <taxon>Streptophyta</taxon>
        <taxon>Embryophyta</taxon>
        <taxon>Tracheophyta</taxon>
        <taxon>Spermatophyta</taxon>
        <taxon>Magnoliopsida</taxon>
        <taxon>eudicotyledons</taxon>
        <taxon>Gunneridae</taxon>
        <taxon>Pentapetalae</taxon>
        <taxon>rosids</taxon>
        <taxon>malvids</taxon>
        <taxon>Myrtales</taxon>
        <taxon>Melastomataceae</taxon>
        <taxon>Melastomatoideae</taxon>
        <taxon>Melastomateae</taxon>
        <taxon>Melastoma</taxon>
    </lineage>
</organism>
<name>A0ACB9R662_9MYRT</name>
<comment type="caution">
    <text evidence="1">The sequence shown here is derived from an EMBL/GenBank/DDBJ whole genome shotgun (WGS) entry which is preliminary data.</text>
</comment>
<evidence type="ECO:0000313" key="1">
    <source>
        <dbReference type="EMBL" id="KAI4373159.1"/>
    </source>
</evidence>
<dbReference type="Proteomes" id="UP001057402">
    <property type="component" value="Chromosome 4"/>
</dbReference>